<sequence length="169" mass="17987">MFFLGTSSSSAMAPSSAAATSPSSHRRWNDHPAGKSPMFSGRTSCTTRRTASGSACTYVMPAAAGEGGRLPVLVYFHGGGYCIGAPEQPMFHTFCLLAASELPAVVLSVHYRLAPEHRLPTAIDDGASFLSWLRGQAVLGADGRVRRKCEVRSFGKRGGRSPWRGVATR</sequence>
<protein>
    <recommendedName>
        <fullName evidence="2">Alpha/beta hydrolase fold-3 domain-containing protein</fullName>
    </recommendedName>
</protein>
<feature type="domain" description="Alpha/beta hydrolase fold-3" evidence="2">
    <location>
        <begin position="73"/>
        <end position="139"/>
    </location>
</feature>
<gene>
    <name evidence="3" type="ORF">GUJ93_ZPchr0001g31834</name>
</gene>
<dbReference type="Pfam" id="PF07859">
    <property type="entry name" value="Abhydrolase_3"/>
    <property type="match status" value="1"/>
</dbReference>
<evidence type="ECO:0000313" key="3">
    <source>
        <dbReference type="EMBL" id="KAG8053421.1"/>
    </source>
</evidence>
<dbReference type="AlphaFoldDB" id="A0A8J5SA23"/>
<reference evidence="3" key="1">
    <citation type="journal article" date="2021" name="bioRxiv">
        <title>Whole Genome Assembly and Annotation of Northern Wild Rice, Zizania palustris L., Supports a Whole Genome Duplication in the Zizania Genus.</title>
        <authorList>
            <person name="Haas M."/>
            <person name="Kono T."/>
            <person name="Macchietto M."/>
            <person name="Millas R."/>
            <person name="McGilp L."/>
            <person name="Shao M."/>
            <person name="Duquette J."/>
            <person name="Hirsch C.N."/>
            <person name="Kimball J."/>
        </authorList>
    </citation>
    <scope>NUCLEOTIDE SEQUENCE</scope>
    <source>
        <tissue evidence="3">Fresh leaf tissue</tissue>
    </source>
</reference>
<dbReference type="PANTHER" id="PTHR23024">
    <property type="entry name" value="ARYLACETAMIDE DEACETYLASE"/>
    <property type="match status" value="1"/>
</dbReference>
<keyword evidence="4" id="KW-1185">Reference proteome</keyword>
<comment type="caution">
    <text evidence="3">The sequence shown here is derived from an EMBL/GenBank/DDBJ whole genome shotgun (WGS) entry which is preliminary data.</text>
</comment>
<evidence type="ECO:0000256" key="1">
    <source>
        <dbReference type="SAM" id="MobiDB-lite"/>
    </source>
</evidence>
<evidence type="ECO:0000313" key="4">
    <source>
        <dbReference type="Proteomes" id="UP000729402"/>
    </source>
</evidence>
<reference evidence="3" key="2">
    <citation type="submission" date="2021-02" db="EMBL/GenBank/DDBJ databases">
        <authorList>
            <person name="Kimball J.A."/>
            <person name="Haas M.W."/>
            <person name="Macchietto M."/>
            <person name="Kono T."/>
            <person name="Duquette J."/>
            <person name="Shao M."/>
        </authorList>
    </citation>
    <scope>NUCLEOTIDE SEQUENCE</scope>
    <source>
        <tissue evidence="3">Fresh leaf tissue</tissue>
    </source>
</reference>
<dbReference type="InterPro" id="IPR050466">
    <property type="entry name" value="Carboxylest/Gibb_receptor"/>
</dbReference>
<feature type="compositionally biased region" description="Low complexity" evidence="1">
    <location>
        <begin position="1"/>
        <end position="23"/>
    </location>
</feature>
<dbReference type="Proteomes" id="UP000729402">
    <property type="component" value="Unassembled WGS sequence"/>
</dbReference>
<proteinExistence type="predicted"/>
<dbReference type="GO" id="GO:0016787">
    <property type="term" value="F:hydrolase activity"/>
    <property type="evidence" value="ECO:0007669"/>
    <property type="project" value="InterPro"/>
</dbReference>
<dbReference type="EMBL" id="JAAALK010000288">
    <property type="protein sequence ID" value="KAG8053421.1"/>
    <property type="molecule type" value="Genomic_DNA"/>
</dbReference>
<dbReference type="PANTHER" id="PTHR23024:SF204">
    <property type="entry name" value="OS01G0153800 PROTEIN"/>
    <property type="match status" value="1"/>
</dbReference>
<organism evidence="3 4">
    <name type="scientific">Zizania palustris</name>
    <name type="common">Northern wild rice</name>
    <dbReference type="NCBI Taxonomy" id="103762"/>
    <lineage>
        <taxon>Eukaryota</taxon>
        <taxon>Viridiplantae</taxon>
        <taxon>Streptophyta</taxon>
        <taxon>Embryophyta</taxon>
        <taxon>Tracheophyta</taxon>
        <taxon>Spermatophyta</taxon>
        <taxon>Magnoliopsida</taxon>
        <taxon>Liliopsida</taxon>
        <taxon>Poales</taxon>
        <taxon>Poaceae</taxon>
        <taxon>BOP clade</taxon>
        <taxon>Oryzoideae</taxon>
        <taxon>Oryzeae</taxon>
        <taxon>Zizaniinae</taxon>
        <taxon>Zizania</taxon>
    </lineage>
</organism>
<dbReference type="OrthoDB" id="408631at2759"/>
<accession>A0A8J5SA23</accession>
<name>A0A8J5SA23_ZIZPA</name>
<dbReference type="InterPro" id="IPR013094">
    <property type="entry name" value="AB_hydrolase_3"/>
</dbReference>
<evidence type="ECO:0000259" key="2">
    <source>
        <dbReference type="Pfam" id="PF07859"/>
    </source>
</evidence>
<feature type="region of interest" description="Disordered" evidence="1">
    <location>
        <begin position="1"/>
        <end position="44"/>
    </location>
</feature>